<sequence>MKTLIPILFLIALIAAGISGYAQSVSDKEKSEIIEQHQALLSETIMAWESMNVEKVFASYANHPDFVEVMMDKANNYAAFKQRVTETFKSLQSFKVSDYKYEYVVISPTIVLYKGKGTITTTYRNESRGTVIVDFIQTGVTVKSGSTWKIIQSHTTQTLK</sequence>
<proteinExistence type="predicted"/>
<dbReference type="Gene3D" id="3.10.450.50">
    <property type="match status" value="1"/>
</dbReference>
<organism evidence="1 2">
    <name type="scientific">Thermoflexibacter ruber</name>
    <dbReference type="NCBI Taxonomy" id="1003"/>
    <lineage>
        <taxon>Bacteria</taxon>
        <taxon>Pseudomonadati</taxon>
        <taxon>Bacteroidota</taxon>
        <taxon>Cytophagia</taxon>
        <taxon>Cytophagales</taxon>
        <taxon>Thermoflexibacteraceae</taxon>
        <taxon>Thermoflexibacter</taxon>
    </lineage>
</organism>
<dbReference type="AlphaFoldDB" id="A0A1I2I881"/>
<dbReference type="SUPFAM" id="SSF54427">
    <property type="entry name" value="NTF2-like"/>
    <property type="match status" value="1"/>
</dbReference>
<name>A0A1I2I881_9BACT</name>
<evidence type="ECO:0000313" key="1">
    <source>
        <dbReference type="EMBL" id="SFF37848.1"/>
    </source>
</evidence>
<dbReference type="Proteomes" id="UP000199513">
    <property type="component" value="Unassembled WGS sequence"/>
</dbReference>
<protein>
    <submittedName>
        <fullName evidence="1">SnoaL-like domain-containing protein</fullName>
    </submittedName>
</protein>
<accession>A0A1I2I881</accession>
<evidence type="ECO:0000313" key="2">
    <source>
        <dbReference type="Proteomes" id="UP000199513"/>
    </source>
</evidence>
<dbReference type="EMBL" id="FONY01000029">
    <property type="protein sequence ID" value="SFF37848.1"/>
    <property type="molecule type" value="Genomic_DNA"/>
</dbReference>
<dbReference type="RefSeq" id="WP_091548290.1">
    <property type="nucleotide sequence ID" value="NZ_FONY01000029.1"/>
</dbReference>
<gene>
    <name evidence="1" type="ORF">SAMN04488541_102927</name>
</gene>
<reference evidence="1 2" key="1">
    <citation type="submission" date="2016-10" db="EMBL/GenBank/DDBJ databases">
        <authorList>
            <person name="de Groot N.N."/>
        </authorList>
    </citation>
    <scope>NUCLEOTIDE SEQUENCE [LARGE SCALE GENOMIC DNA]</scope>
    <source>
        <strain>GEY</strain>
        <strain evidence="2">DSM 9560</strain>
    </source>
</reference>
<keyword evidence="2" id="KW-1185">Reference proteome</keyword>
<dbReference type="STRING" id="1003.SAMN04488541_102927"/>
<dbReference type="InterPro" id="IPR032710">
    <property type="entry name" value="NTF2-like_dom_sf"/>
</dbReference>